<keyword evidence="2" id="KW-1185">Reference proteome</keyword>
<proteinExistence type="predicted"/>
<protein>
    <recommendedName>
        <fullName evidence="3">Cleaved adhesin domain-containing protein</fullName>
    </recommendedName>
</protein>
<organism evidence="1 2">
    <name type="scientific">Chryseobacterium herbae</name>
    <dbReference type="NCBI Taxonomy" id="2976476"/>
    <lineage>
        <taxon>Bacteria</taxon>
        <taxon>Pseudomonadati</taxon>
        <taxon>Bacteroidota</taxon>
        <taxon>Flavobacteriia</taxon>
        <taxon>Flavobacteriales</taxon>
        <taxon>Weeksellaceae</taxon>
        <taxon>Chryseobacterium group</taxon>
        <taxon>Chryseobacterium</taxon>
    </lineage>
</organism>
<reference evidence="1 2" key="1">
    <citation type="submission" date="2022-09" db="EMBL/GenBank/DDBJ databases">
        <title>Chryseobacterium oleae sp.nov., isolated from the inter-root soil of Pyrola calliantha H. Andr. in Tibet.</title>
        <authorList>
            <person name="Li Z."/>
        </authorList>
    </citation>
    <scope>NUCLEOTIDE SEQUENCE [LARGE SCALE GENOMIC DNA]</scope>
    <source>
        <strain evidence="2">pc1-10</strain>
    </source>
</reference>
<evidence type="ECO:0008006" key="3">
    <source>
        <dbReference type="Google" id="ProtNLM"/>
    </source>
</evidence>
<evidence type="ECO:0000313" key="1">
    <source>
        <dbReference type="EMBL" id="MCT2562080.1"/>
    </source>
</evidence>
<comment type="caution">
    <text evidence="1">The sequence shown here is derived from an EMBL/GenBank/DDBJ whole genome shotgun (WGS) entry which is preliminary data.</text>
</comment>
<accession>A0ABT2ITC1</accession>
<dbReference type="Proteomes" id="UP001525566">
    <property type="component" value="Unassembled WGS sequence"/>
</dbReference>
<dbReference type="RefSeq" id="WP_259838460.1">
    <property type="nucleotide sequence ID" value="NZ_JAOAMU010000002.1"/>
</dbReference>
<dbReference type="EMBL" id="JAOAMU010000002">
    <property type="protein sequence ID" value="MCT2562080.1"/>
    <property type="molecule type" value="Genomic_DNA"/>
</dbReference>
<sequence>MKNFIAIVIGMSAIFSRADAQIGINNSVPRSTLDITAKISSGSANPTIKDGIIIPNIDRARAQAMGNNTTPAVPESTLIYVNNVTTGSTAGSAININLPGYYYFDSNALPSPGLWQALRPTNVELYAAQLIIPPHHQYVSDFNNHSNANFDRDNWWVISKTSVSGVDNQPSRMTIVYEFQGTSFNVANLYPQLTAGNNSGFADVYVANIISLANTGTAEKTRLTVSIVRSDHLTNNWGGAFLLNVLLARKIN</sequence>
<name>A0ABT2ITC1_9FLAO</name>
<evidence type="ECO:0000313" key="2">
    <source>
        <dbReference type="Proteomes" id="UP001525566"/>
    </source>
</evidence>
<gene>
    <name evidence="1" type="ORF">N0B48_09285</name>
</gene>